<reference evidence="3" key="1">
    <citation type="journal article" date="2019" name="Int. J. Syst. Evol. Microbiol.">
        <title>The Global Catalogue of Microorganisms (GCM) 10K type strain sequencing project: providing services to taxonomists for standard genome sequencing and annotation.</title>
        <authorList>
            <consortium name="The Broad Institute Genomics Platform"/>
            <consortium name="The Broad Institute Genome Sequencing Center for Infectious Disease"/>
            <person name="Wu L."/>
            <person name="Ma J."/>
        </authorList>
    </citation>
    <scope>NUCLEOTIDE SEQUENCE [LARGE SCALE GENOMIC DNA]</scope>
    <source>
        <strain evidence="3">KCTC 15012</strain>
    </source>
</reference>
<feature type="compositionally biased region" description="Basic and acidic residues" evidence="1">
    <location>
        <begin position="40"/>
        <end position="56"/>
    </location>
</feature>
<accession>A0ABW0YAY0</accession>
<proteinExistence type="predicted"/>
<keyword evidence="3" id="KW-1185">Reference proteome</keyword>
<sequence>MKSWIKVGLAGGLVVVAGLWGGSVRAAGSECLQPQSSSHGVEHYDGQSDGQRDGQRADSWFGMKLENQGSASECGVILAP</sequence>
<evidence type="ECO:0000256" key="1">
    <source>
        <dbReference type="SAM" id="MobiDB-lite"/>
    </source>
</evidence>
<evidence type="ECO:0000313" key="3">
    <source>
        <dbReference type="Proteomes" id="UP001596132"/>
    </source>
</evidence>
<evidence type="ECO:0000313" key="2">
    <source>
        <dbReference type="EMBL" id="MFC5706667.1"/>
    </source>
</evidence>
<organism evidence="2 3">
    <name type="scientific">Aeromonas eucrenophila</name>
    <dbReference type="NCBI Taxonomy" id="649"/>
    <lineage>
        <taxon>Bacteria</taxon>
        <taxon>Pseudomonadati</taxon>
        <taxon>Pseudomonadota</taxon>
        <taxon>Gammaproteobacteria</taxon>
        <taxon>Aeromonadales</taxon>
        <taxon>Aeromonadaceae</taxon>
        <taxon>Aeromonas</taxon>
    </lineage>
</organism>
<gene>
    <name evidence="2" type="ORF">ACFPVW_11490</name>
</gene>
<dbReference type="EMBL" id="JBHSPP010000014">
    <property type="protein sequence ID" value="MFC5706667.1"/>
    <property type="molecule type" value="Genomic_DNA"/>
</dbReference>
<protein>
    <submittedName>
        <fullName evidence="2">Uncharacterized protein</fullName>
    </submittedName>
</protein>
<dbReference type="RefSeq" id="WP_042641598.1">
    <property type="nucleotide sequence ID" value="NZ_CDDF01000010.1"/>
</dbReference>
<feature type="region of interest" description="Disordered" evidence="1">
    <location>
        <begin position="35"/>
        <end position="56"/>
    </location>
</feature>
<name>A0ABW0YAY0_9GAMM</name>
<dbReference type="Proteomes" id="UP001596132">
    <property type="component" value="Unassembled WGS sequence"/>
</dbReference>
<comment type="caution">
    <text evidence="2">The sequence shown here is derived from an EMBL/GenBank/DDBJ whole genome shotgun (WGS) entry which is preliminary data.</text>
</comment>